<feature type="transmembrane region" description="Helical" evidence="1">
    <location>
        <begin position="280"/>
        <end position="297"/>
    </location>
</feature>
<dbReference type="InterPro" id="IPR002656">
    <property type="entry name" value="Acyl_transf_3_dom"/>
</dbReference>
<dbReference type="GO" id="GO:0000271">
    <property type="term" value="P:polysaccharide biosynthetic process"/>
    <property type="evidence" value="ECO:0007669"/>
    <property type="project" value="TreeGrafter"/>
</dbReference>
<dbReference type="EMBL" id="CP144460">
    <property type="protein sequence ID" value="XBS39597.1"/>
    <property type="molecule type" value="Genomic_DNA"/>
</dbReference>
<keyword evidence="1" id="KW-0472">Membrane</keyword>
<feature type="transmembrane region" description="Helical" evidence="1">
    <location>
        <begin position="206"/>
        <end position="226"/>
    </location>
</feature>
<dbReference type="GO" id="GO:0016020">
    <property type="term" value="C:membrane"/>
    <property type="evidence" value="ECO:0007669"/>
    <property type="project" value="TreeGrafter"/>
</dbReference>
<reference evidence="3" key="1">
    <citation type="submission" date="2024-02" db="EMBL/GenBank/DDBJ databases">
        <title>Complete genome sequence of Xanthomonas sp. 10-10.</title>
        <authorList>
            <person name="Biessy A."/>
            <person name="Ciotola M."/>
            <person name="Cadieux M."/>
            <person name="Soufiane B."/>
            <person name="Laforest M."/>
            <person name="Filion M."/>
        </authorList>
    </citation>
    <scope>NUCLEOTIDE SEQUENCE</scope>
    <source>
        <strain evidence="3">10-10</strain>
    </source>
</reference>
<proteinExistence type="predicted"/>
<dbReference type="Pfam" id="PF01757">
    <property type="entry name" value="Acyl_transf_3"/>
    <property type="match status" value="1"/>
</dbReference>
<evidence type="ECO:0000259" key="2">
    <source>
        <dbReference type="Pfam" id="PF01757"/>
    </source>
</evidence>
<feature type="transmembrane region" description="Helical" evidence="1">
    <location>
        <begin position="38"/>
        <end position="59"/>
    </location>
</feature>
<dbReference type="PANTHER" id="PTHR23028:SF53">
    <property type="entry name" value="ACYL_TRANSF_3 DOMAIN-CONTAINING PROTEIN"/>
    <property type="match status" value="1"/>
</dbReference>
<feature type="transmembrane region" description="Helical" evidence="1">
    <location>
        <begin position="80"/>
        <end position="98"/>
    </location>
</feature>
<feature type="transmembrane region" description="Helical" evidence="1">
    <location>
        <begin position="131"/>
        <end position="147"/>
    </location>
</feature>
<evidence type="ECO:0000256" key="1">
    <source>
        <dbReference type="SAM" id="Phobius"/>
    </source>
</evidence>
<gene>
    <name evidence="3" type="ORF">VZ068_08895</name>
</gene>
<keyword evidence="1" id="KW-0812">Transmembrane</keyword>
<name>A0AAU7PD44_9XANT</name>
<dbReference type="EC" id="2.3.-.-" evidence="3"/>
<dbReference type="AlphaFoldDB" id="A0AAU7PD44"/>
<accession>A0AAU7PD44</accession>
<feature type="transmembrane region" description="Helical" evidence="1">
    <location>
        <begin position="238"/>
        <end position="259"/>
    </location>
</feature>
<evidence type="ECO:0000313" key="3">
    <source>
        <dbReference type="EMBL" id="XBS39597.1"/>
    </source>
</evidence>
<protein>
    <submittedName>
        <fullName evidence="3">Acyltransferase</fullName>
        <ecNumber evidence="3">2.3.-.-</ecNumber>
    </submittedName>
</protein>
<organism evidence="3">
    <name type="scientific">Xanthomonas sp. 10-10</name>
    <dbReference type="NCBI Taxonomy" id="3115848"/>
    <lineage>
        <taxon>Bacteria</taxon>
        <taxon>Pseudomonadati</taxon>
        <taxon>Pseudomonadota</taxon>
        <taxon>Gammaproteobacteria</taxon>
        <taxon>Lysobacterales</taxon>
        <taxon>Lysobacteraceae</taxon>
        <taxon>Xanthomonas</taxon>
    </lineage>
</organism>
<feature type="transmembrane region" description="Helical" evidence="1">
    <location>
        <begin position="177"/>
        <end position="194"/>
    </location>
</feature>
<dbReference type="PANTHER" id="PTHR23028">
    <property type="entry name" value="ACETYLTRANSFERASE"/>
    <property type="match status" value="1"/>
</dbReference>
<sequence>MQQEQRIDSLTGIRGLAALLVVYAHLAEERFFTDTHLFPGEMGVMVFFTLSGFLMAFLYGERDPNYPSVARYAISRFSRIAPAYLTVVLASYLIYNLVDPQFVYAISHDNLLRHLLFSGNVSALWSIPPEVQFYVIFVGIWFALRAFRTNSNVTLMVAVLGTILMLIAYRAQLPGTFIGSKIHYFLAGVVFGLVRTRVGASVNMTTLAVLQAGVIGLVLAVILGIIDVDLGSKRELYLTLETAGFAGIFVFLFSFDTGLSKRLLGNRLMMLSGECSFSMYLLNIPIIYAALAVMGGLPPRPALALPIIAITIAAAWTMYRLIEMPGNTLLRQLGTWLLLRPRSAPVVVPAAVEGAGPVLIQAPQVGQGVQVERP</sequence>
<dbReference type="RefSeq" id="WP_349657437.1">
    <property type="nucleotide sequence ID" value="NZ_CP144460.1"/>
</dbReference>
<feature type="transmembrane region" description="Helical" evidence="1">
    <location>
        <begin position="303"/>
        <end position="322"/>
    </location>
</feature>
<feature type="domain" description="Acyltransferase 3" evidence="2">
    <location>
        <begin position="8"/>
        <end position="320"/>
    </location>
</feature>
<feature type="transmembrane region" description="Helical" evidence="1">
    <location>
        <begin position="7"/>
        <end position="26"/>
    </location>
</feature>
<keyword evidence="3" id="KW-0808">Transferase</keyword>
<feature type="transmembrane region" description="Helical" evidence="1">
    <location>
        <begin position="154"/>
        <end position="171"/>
    </location>
</feature>
<keyword evidence="1" id="KW-1133">Transmembrane helix</keyword>
<keyword evidence="3" id="KW-0012">Acyltransferase</keyword>
<dbReference type="InterPro" id="IPR050879">
    <property type="entry name" value="Acyltransferase_3"/>
</dbReference>
<dbReference type="GO" id="GO:0016747">
    <property type="term" value="F:acyltransferase activity, transferring groups other than amino-acyl groups"/>
    <property type="evidence" value="ECO:0007669"/>
    <property type="project" value="InterPro"/>
</dbReference>